<keyword evidence="2" id="KW-1185">Reference proteome</keyword>
<dbReference type="InterPro" id="IPR017601">
    <property type="entry name" value="DGQHR-contain_dom"/>
</dbReference>
<reference evidence="1 2" key="1">
    <citation type="submission" date="2022-07" db="EMBL/GenBank/DDBJ databases">
        <title>Photobacterium pectinilyticum sp. nov., a marine bacterium isolated from surface seawater of Qingdao offshore.</title>
        <authorList>
            <person name="Wang X."/>
        </authorList>
    </citation>
    <scope>NUCLEOTIDE SEQUENCE [LARGE SCALE GENOMIC DNA]</scope>
    <source>
        <strain evidence="1 2">ZSDE20</strain>
    </source>
</reference>
<evidence type="ECO:0000313" key="1">
    <source>
        <dbReference type="EMBL" id="MCQ1061111.1"/>
    </source>
</evidence>
<organism evidence="1 2">
    <name type="scientific">Photobacterium pectinilyticum</name>
    <dbReference type="NCBI Taxonomy" id="2906793"/>
    <lineage>
        <taxon>Bacteria</taxon>
        <taxon>Pseudomonadati</taxon>
        <taxon>Pseudomonadota</taxon>
        <taxon>Gammaproteobacteria</taxon>
        <taxon>Vibrionales</taxon>
        <taxon>Vibrionaceae</taxon>
        <taxon>Photobacterium</taxon>
    </lineage>
</organism>
<dbReference type="Proteomes" id="UP001524460">
    <property type="component" value="Unassembled WGS sequence"/>
</dbReference>
<sequence>MSKLVMLAFKGEEGIKNTYTCKVKYKDFVNYFQVADTNIAEIKKMQRDTTAAGYKSIAKYLTNRSNTFFPQVIIITNGLKVISKIGSNIYKVALEKNSSLHIIDGQGRRLGIEAALSFLPQLAERHIDLKIIVSDKAVLEDDSAKIKQCFTDLHRSVVKPNASTRIFFDNETPIHQFATFCCSQVRVIGQPLHAIFSLLGDSKPYKLDMLLKMIKILLANYPGSIASCLAQPTIKEEVQADLSALFSGLSTNQAFQVLLTDDWRKEKESIARTALFLEALALLANDIKNSPALRSIKDINFAGVDFNRENKCWLNVCIVDILPHLRPSALRRGIPVS</sequence>
<dbReference type="Pfam" id="PF14072">
    <property type="entry name" value="DndB"/>
    <property type="match status" value="1"/>
</dbReference>
<accession>A0ABT1N8Q3</accession>
<dbReference type="InterPro" id="IPR017642">
    <property type="entry name" value="DNA_S_mod_DndB"/>
</dbReference>
<name>A0ABT1N8Q3_9GAMM</name>
<evidence type="ECO:0000313" key="2">
    <source>
        <dbReference type="Proteomes" id="UP001524460"/>
    </source>
</evidence>
<protein>
    <submittedName>
        <fullName evidence="1">DGQHR domain-containing protein</fullName>
    </submittedName>
</protein>
<dbReference type="NCBIfam" id="TIGR03187">
    <property type="entry name" value="DGQHR"/>
    <property type="match status" value="1"/>
</dbReference>
<comment type="caution">
    <text evidence="1">The sequence shown here is derived from an EMBL/GenBank/DDBJ whole genome shotgun (WGS) entry which is preliminary data.</text>
</comment>
<dbReference type="EMBL" id="JANEYT010000112">
    <property type="protein sequence ID" value="MCQ1061111.1"/>
    <property type="molecule type" value="Genomic_DNA"/>
</dbReference>
<gene>
    <name evidence="1" type="ORF">NHN17_24020</name>
</gene>
<dbReference type="RefSeq" id="WP_255045209.1">
    <property type="nucleotide sequence ID" value="NZ_JANEYT010000112.1"/>
</dbReference>
<proteinExistence type="predicted"/>